<dbReference type="SUPFAM" id="SSF69618">
    <property type="entry name" value="HemD-like"/>
    <property type="match status" value="1"/>
</dbReference>
<sequence length="269" mass="27487">MSDDSEARHASGSRASPDDGVDASPRVAVFRPDDERIDEAVDLLASLGATPVPDPMLAVEPTDAVPGDDAAFVVLTSKTGVELAAAAGWTPGDAALVAIGPSTAAAARGAGWEVDLVPEEYTSAGLVAALRDRIADERVEIARSDHGSDVLLEGLHDAGADVTETVLYRLTRPPEAGESAELAAAGDLDALAFTSSLTVEHFLAAADDRGVREAALAGANDAVVGAIGPPTAETARDLGFDVDAVPDAADFEALAERVVEVVRDRAGDE</sequence>
<dbReference type="Pfam" id="PF02602">
    <property type="entry name" value="HEM4"/>
    <property type="match status" value="1"/>
</dbReference>
<protein>
    <submittedName>
        <fullName evidence="3">Uroporphyrinogen-III synthase</fullName>
        <ecNumber evidence="3">4.2.1.75</ecNumber>
    </submittedName>
</protein>
<evidence type="ECO:0000313" key="3">
    <source>
        <dbReference type="EMBL" id="MFC5133265.1"/>
    </source>
</evidence>
<dbReference type="GO" id="GO:0006779">
    <property type="term" value="P:porphyrin-containing compound biosynthetic process"/>
    <property type="evidence" value="ECO:0007669"/>
    <property type="project" value="UniProtKB-ARBA"/>
</dbReference>
<evidence type="ECO:0000259" key="2">
    <source>
        <dbReference type="Pfam" id="PF02602"/>
    </source>
</evidence>
<organism evidence="3 4">
    <name type="scientific">Halorubrum glutamatedens</name>
    <dbReference type="NCBI Taxonomy" id="2707018"/>
    <lineage>
        <taxon>Archaea</taxon>
        <taxon>Methanobacteriati</taxon>
        <taxon>Methanobacteriota</taxon>
        <taxon>Stenosarchaea group</taxon>
        <taxon>Halobacteria</taxon>
        <taxon>Halobacteriales</taxon>
        <taxon>Haloferacaceae</taxon>
        <taxon>Halorubrum</taxon>
    </lineage>
</organism>
<dbReference type="InterPro" id="IPR036108">
    <property type="entry name" value="4pyrrol_syn_uPrphyn_synt_sf"/>
</dbReference>
<dbReference type="Proteomes" id="UP001596145">
    <property type="component" value="Unassembled WGS sequence"/>
</dbReference>
<dbReference type="PANTHER" id="PTHR40082">
    <property type="entry name" value="BLR5956 PROTEIN"/>
    <property type="match status" value="1"/>
</dbReference>
<dbReference type="EMBL" id="JBHSKV010000001">
    <property type="protein sequence ID" value="MFC5133265.1"/>
    <property type="molecule type" value="Genomic_DNA"/>
</dbReference>
<feature type="domain" description="Tetrapyrrole biosynthesis uroporphyrinogen III synthase" evidence="2">
    <location>
        <begin position="39"/>
        <end position="255"/>
    </location>
</feature>
<dbReference type="InterPro" id="IPR003754">
    <property type="entry name" value="4pyrrol_synth_uPrphyn_synth"/>
</dbReference>
<name>A0ABD5QLV2_9EURY</name>
<dbReference type="AlphaFoldDB" id="A0ABD5QLV2"/>
<dbReference type="PANTHER" id="PTHR40082:SF1">
    <property type="entry name" value="BLR5956 PROTEIN"/>
    <property type="match status" value="1"/>
</dbReference>
<reference evidence="3 4" key="1">
    <citation type="journal article" date="2019" name="Int. J. Syst. Evol. Microbiol.">
        <title>The Global Catalogue of Microorganisms (GCM) 10K type strain sequencing project: providing services to taxonomists for standard genome sequencing and annotation.</title>
        <authorList>
            <consortium name="The Broad Institute Genomics Platform"/>
            <consortium name="The Broad Institute Genome Sequencing Center for Infectious Disease"/>
            <person name="Wu L."/>
            <person name="Ma J."/>
        </authorList>
    </citation>
    <scope>NUCLEOTIDE SEQUENCE [LARGE SCALE GENOMIC DNA]</scope>
    <source>
        <strain evidence="3 4">CGMCC 1.16026</strain>
    </source>
</reference>
<dbReference type="NCBIfam" id="NF004587">
    <property type="entry name" value="PRK05928.2-5"/>
    <property type="match status" value="1"/>
</dbReference>
<proteinExistence type="predicted"/>
<dbReference type="EC" id="4.2.1.75" evidence="3"/>
<gene>
    <name evidence="3" type="ORF">ACFPJA_00780</name>
</gene>
<comment type="caution">
    <text evidence="3">The sequence shown here is derived from an EMBL/GenBank/DDBJ whole genome shotgun (WGS) entry which is preliminary data.</text>
</comment>
<evidence type="ECO:0000313" key="4">
    <source>
        <dbReference type="Proteomes" id="UP001596145"/>
    </source>
</evidence>
<keyword evidence="3" id="KW-0456">Lyase</keyword>
<dbReference type="CDD" id="cd06578">
    <property type="entry name" value="HemD"/>
    <property type="match status" value="1"/>
</dbReference>
<feature type="region of interest" description="Disordered" evidence="1">
    <location>
        <begin position="1"/>
        <end position="29"/>
    </location>
</feature>
<evidence type="ECO:0000256" key="1">
    <source>
        <dbReference type="SAM" id="MobiDB-lite"/>
    </source>
</evidence>
<keyword evidence="4" id="KW-1185">Reference proteome</keyword>
<dbReference type="Gene3D" id="3.40.50.10090">
    <property type="match status" value="2"/>
</dbReference>
<dbReference type="RefSeq" id="WP_122104048.1">
    <property type="nucleotide sequence ID" value="NZ_JBHSKV010000001.1"/>
</dbReference>
<accession>A0ABD5QLV2</accession>
<dbReference type="InterPro" id="IPR039793">
    <property type="entry name" value="UROS/Hem4"/>
</dbReference>
<dbReference type="GO" id="GO:0004852">
    <property type="term" value="F:uroporphyrinogen-III synthase activity"/>
    <property type="evidence" value="ECO:0007669"/>
    <property type="project" value="UniProtKB-EC"/>
</dbReference>